<gene>
    <name evidence="2" type="ORF">KM92DES2_10287</name>
</gene>
<evidence type="ECO:0000313" key="2">
    <source>
        <dbReference type="EMBL" id="SBV92576.1"/>
    </source>
</evidence>
<dbReference type="RefSeq" id="WP_227117531.1">
    <property type="nucleotide sequence ID" value="NZ_CABUEN010000009.1"/>
</dbReference>
<sequence>MALANQFDATRYYVGLIEDHGTLPNNASYDPLPPTPWGYNWPQHIEGKGFVLVEDHRARPAEQFGKNLAQEATPWWLPDDKLGTPARGNESGRPATYGYPAQNAETAAGRCQVYQTATDKRRL</sequence>
<protein>
    <submittedName>
        <fullName evidence="2">Uncharacterized protein</fullName>
    </submittedName>
</protein>
<evidence type="ECO:0000256" key="1">
    <source>
        <dbReference type="SAM" id="MobiDB-lite"/>
    </source>
</evidence>
<proteinExistence type="predicted"/>
<dbReference type="AlphaFoldDB" id="A0A212IZE5"/>
<organism evidence="2">
    <name type="scientific">uncultured Desulfovibrio sp</name>
    <dbReference type="NCBI Taxonomy" id="167968"/>
    <lineage>
        <taxon>Bacteria</taxon>
        <taxon>Pseudomonadati</taxon>
        <taxon>Thermodesulfobacteriota</taxon>
        <taxon>Desulfovibrionia</taxon>
        <taxon>Desulfovibrionales</taxon>
        <taxon>Desulfovibrionaceae</taxon>
        <taxon>Desulfovibrio</taxon>
        <taxon>environmental samples</taxon>
    </lineage>
</organism>
<dbReference type="EMBL" id="FLUP01000001">
    <property type="protein sequence ID" value="SBV92576.1"/>
    <property type="molecule type" value="Genomic_DNA"/>
</dbReference>
<accession>A0A212IZE5</accession>
<feature type="region of interest" description="Disordered" evidence="1">
    <location>
        <begin position="76"/>
        <end position="102"/>
    </location>
</feature>
<name>A0A212IZE5_9BACT</name>
<reference evidence="2" key="1">
    <citation type="submission" date="2016-04" db="EMBL/GenBank/DDBJ databases">
        <authorList>
            <person name="Evans L.H."/>
            <person name="Alamgir A."/>
            <person name="Owens N."/>
            <person name="Weber N.D."/>
            <person name="Virtaneva K."/>
            <person name="Barbian K."/>
            <person name="Babar A."/>
            <person name="Rosenke K."/>
        </authorList>
    </citation>
    <scope>NUCLEOTIDE SEQUENCE</scope>
    <source>
        <strain evidence="2">92-2</strain>
    </source>
</reference>